<gene>
    <name evidence="1" type="ORF">BD31_I0758</name>
</gene>
<name>I3CZU9_9ARCH</name>
<organism evidence="1 2">
    <name type="scientific">Candidatus Nitrosopumilus salarius BD31</name>
    <dbReference type="NCBI Taxonomy" id="859350"/>
    <lineage>
        <taxon>Archaea</taxon>
        <taxon>Nitrososphaerota</taxon>
        <taxon>Nitrososphaeria</taxon>
        <taxon>Nitrosopumilales</taxon>
        <taxon>Nitrosopumilaceae</taxon>
        <taxon>Nitrosopumilus</taxon>
    </lineage>
</organism>
<proteinExistence type="predicted"/>
<dbReference type="AlphaFoldDB" id="I3CZU9"/>
<comment type="caution">
    <text evidence="1">The sequence shown here is derived from an EMBL/GenBank/DDBJ whole genome shotgun (WGS) entry which is preliminary data.</text>
</comment>
<evidence type="ECO:0000313" key="1">
    <source>
        <dbReference type="EMBL" id="EIJ64992.1"/>
    </source>
</evidence>
<dbReference type="OrthoDB" id="3141at2157"/>
<dbReference type="Proteomes" id="UP000003423">
    <property type="component" value="Unassembled WGS sequence"/>
</dbReference>
<sequence>MSTVLQYKHDPTPATSLVEREAKNPDSTRITALDMVGLTWILQDDDLK</sequence>
<protein>
    <submittedName>
        <fullName evidence="1">Uncharacterized protein</fullName>
    </submittedName>
</protein>
<dbReference type="RefSeq" id="WP_008301576.1">
    <property type="nucleotide sequence ID" value="NZ_AEXL02000161.1"/>
</dbReference>
<accession>I3CZU9</accession>
<reference evidence="1 2" key="1">
    <citation type="journal article" date="2012" name="J. Bacteriol.">
        <title>Genome sequence of "Candidatus Nitrosopumilus salaria" BD31, an ammonia-oxidizing archaeon from the San Francisco Bay estuary.</title>
        <authorList>
            <person name="Mosier A.C."/>
            <person name="Allen E.E."/>
            <person name="Kim M."/>
            <person name="Ferriera S."/>
            <person name="Francis C.A."/>
        </authorList>
    </citation>
    <scope>NUCLEOTIDE SEQUENCE [LARGE SCALE GENOMIC DNA]</scope>
    <source>
        <strain evidence="1 2">BD31</strain>
    </source>
</reference>
<evidence type="ECO:0000313" key="2">
    <source>
        <dbReference type="Proteomes" id="UP000003423"/>
    </source>
</evidence>
<dbReference type="EMBL" id="AEXL02000161">
    <property type="protein sequence ID" value="EIJ64992.1"/>
    <property type="molecule type" value="Genomic_DNA"/>
</dbReference>
<dbReference type="PATRIC" id="fig|859350.6.peg.1895"/>
<keyword evidence="2" id="KW-1185">Reference proteome</keyword>